<dbReference type="CDD" id="cd05251">
    <property type="entry name" value="NmrA_like_SDR_a"/>
    <property type="match status" value="1"/>
</dbReference>
<evidence type="ECO:0000259" key="3">
    <source>
        <dbReference type="Pfam" id="PF05368"/>
    </source>
</evidence>
<accession>A0A9P8VRD5</accession>
<keyword evidence="2" id="KW-0521">NADP</keyword>
<dbReference type="PANTHER" id="PTHR42748">
    <property type="entry name" value="NITROGEN METABOLITE REPRESSION PROTEIN NMRA FAMILY MEMBER"/>
    <property type="match status" value="1"/>
</dbReference>
<gene>
    <name evidence="4" type="ORF">B0T10DRAFT_541803</name>
</gene>
<evidence type="ECO:0000256" key="1">
    <source>
        <dbReference type="ARBA" id="ARBA00006328"/>
    </source>
</evidence>
<dbReference type="InterPro" id="IPR051164">
    <property type="entry name" value="NmrA-like_oxidored"/>
</dbReference>
<dbReference type="Pfam" id="PF05368">
    <property type="entry name" value="NmrA"/>
    <property type="match status" value="1"/>
</dbReference>
<comment type="similarity">
    <text evidence="1">Belongs to the NmrA-type oxidoreductase family.</text>
</comment>
<dbReference type="PANTHER" id="PTHR42748:SF31">
    <property type="entry name" value="NMRA-LIKE DOMAIN-CONTAINING PROTEIN-RELATED"/>
    <property type="match status" value="1"/>
</dbReference>
<name>A0A9P8VRD5_9HYPO</name>
<dbReference type="EMBL" id="JAGPYM010000089">
    <property type="protein sequence ID" value="KAH6867794.1"/>
    <property type="molecule type" value="Genomic_DNA"/>
</dbReference>
<dbReference type="InterPro" id="IPR008030">
    <property type="entry name" value="NmrA-like"/>
</dbReference>
<proteinExistence type="inferred from homology"/>
<dbReference type="SUPFAM" id="SSF51735">
    <property type="entry name" value="NAD(P)-binding Rossmann-fold domains"/>
    <property type="match status" value="1"/>
</dbReference>
<comment type="caution">
    <text evidence="4">The sequence shown here is derived from an EMBL/GenBank/DDBJ whole genome shotgun (WGS) entry which is preliminary data.</text>
</comment>
<dbReference type="InterPro" id="IPR036291">
    <property type="entry name" value="NAD(P)-bd_dom_sf"/>
</dbReference>
<organism evidence="4 5">
    <name type="scientific">Thelonectria olida</name>
    <dbReference type="NCBI Taxonomy" id="1576542"/>
    <lineage>
        <taxon>Eukaryota</taxon>
        <taxon>Fungi</taxon>
        <taxon>Dikarya</taxon>
        <taxon>Ascomycota</taxon>
        <taxon>Pezizomycotina</taxon>
        <taxon>Sordariomycetes</taxon>
        <taxon>Hypocreomycetidae</taxon>
        <taxon>Hypocreales</taxon>
        <taxon>Nectriaceae</taxon>
        <taxon>Thelonectria</taxon>
    </lineage>
</organism>
<evidence type="ECO:0000256" key="2">
    <source>
        <dbReference type="ARBA" id="ARBA00022857"/>
    </source>
</evidence>
<dbReference type="Proteomes" id="UP000777438">
    <property type="component" value="Unassembled WGS sequence"/>
</dbReference>
<dbReference type="Gene3D" id="3.40.50.720">
    <property type="entry name" value="NAD(P)-binding Rossmann-like Domain"/>
    <property type="match status" value="1"/>
</dbReference>
<protein>
    <recommendedName>
        <fullName evidence="3">NmrA-like domain-containing protein</fullName>
    </recommendedName>
</protein>
<evidence type="ECO:0000313" key="5">
    <source>
        <dbReference type="Proteomes" id="UP000777438"/>
    </source>
</evidence>
<dbReference type="Gene3D" id="3.90.25.10">
    <property type="entry name" value="UDP-galactose 4-epimerase, domain 1"/>
    <property type="match status" value="1"/>
</dbReference>
<dbReference type="AlphaFoldDB" id="A0A9P8VRD5"/>
<dbReference type="GO" id="GO:0005634">
    <property type="term" value="C:nucleus"/>
    <property type="evidence" value="ECO:0007669"/>
    <property type="project" value="TreeGrafter"/>
</dbReference>
<feature type="domain" description="NmrA-like" evidence="3">
    <location>
        <begin position="1"/>
        <end position="296"/>
    </location>
</feature>
<reference evidence="4 5" key="1">
    <citation type="journal article" date="2021" name="Nat. Commun.">
        <title>Genetic determinants of endophytism in the Arabidopsis root mycobiome.</title>
        <authorList>
            <person name="Mesny F."/>
            <person name="Miyauchi S."/>
            <person name="Thiergart T."/>
            <person name="Pickel B."/>
            <person name="Atanasova L."/>
            <person name="Karlsson M."/>
            <person name="Huettel B."/>
            <person name="Barry K.W."/>
            <person name="Haridas S."/>
            <person name="Chen C."/>
            <person name="Bauer D."/>
            <person name="Andreopoulos W."/>
            <person name="Pangilinan J."/>
            <person name="LaButti K."/>
            <person name="Riley R."/>
            <person name="Lipzen A."/>
            <person name="Clum A."/>
            <person name="Drula E."/>
            <person name="Henrissat B."/>
            <person name="Kohler A."/>
            <person name="Grigoriev I.V."/>
            <person name="Martin F.M."/>
            <person name="Hacquard S."/>
        </authorList>
    </citation>
    <scope>NUCLEOTIDE SEQUENCE [LARGE SCALE GENOMIC DNA]</scope>
    <source>
        <strain evidence="4 5">MPI-CAGE-CH-0241</strain>
    </source>
</reference>
<sequence length="305" mass="32933">MSKLLTVFGATGNQGGSVIRAILNDPTLSKQFKIRAITRDASKPAAKELAAKGVEVVTADMSSAELAAPAVKDAHTVFLVTNFWESSSDDVEISQGKAVADASKAAGVQHLIFSSLINTTEASGGRLPNISHFVGKSKVEKYIRDSGVPASFVLPGFFMSNMFTMINKGEDGNYTLALPVSPEKAQIPLFDVGSDTGKFVKAAIQQYPSVLGKQIYAATDYYTPSRVASEFSKVIGKPTTAIQLPPDVFKSFLPPPVAQEMLENMLLLEDPGYYARADLKESLDLLSDKPTTWEAFVEENKAKWL</sequence>
<dbReference type="OrthoDB" id="300709at2759"/>
<keyword evidence="5" id="KW-1185">Reference proteome</keyword>
<evidence type="ECO:0000313" key="4">
    <source>
        <dbReference type="EMBL" id="KAH6867794.1"/>
    </source>
</evidence>